<dbReference type="GO" id="GO:0016020">
    <property type="term" value="C:membrane"/>
    <property type="evidence" value="ECO:0007669"/>
    <property type="project" value="TreeGrafter"/>
</dbReference>
<dbReference type="OrthoDB" id="9775296at2"/>
<organism evidence="6 7">
    <name type="scientific">Chitinophaga pinensis (strain ATCC 43595 / DSM 2588 / LMG 13176 / NBRC 15968 / NCIMB 11800 / UQM 2034)</name>
    <dbReference type="NCBI Taxonomy" id="485918"/>
    <lineage>
        <taxon>Bacteria</taxon>
        <taxon>Pseudomonadati</taxon>
        <taxon>Bacteroidota</taxon>
        <taxon>Chitinophagia</taxon>
        <taxon>Chitinophagales</taxon>
        <taxon>Chitinophagaceae</taxon>
        <taxon>Chitinophaga</taxon>
    </lineage>
</organism>
<proteinExistence type="inferred from homology"/>
<dbReference type="RefSeq" id="WP_012787827.1">
    <property type="nucleotide sequence ID" value="NC_013132.1"/>
</dbReference>
<comment type="similarity">
    <text evidence="1 3">Belongs to the short-chain dehydrogenases/reductases (SDR) family.</text>
</comment>
<evidence type="ECO:0000259" key="5">
    <source>
        <dbReference type="SMART" id="SM00822"/>
    </source>
</evidence>
<evidence type="ECO:0000313" key="6">
    <source>
        <dbReference type="EMBL" id="ACU57651.1"/>
    </source>
</evidence>
<protein>
    <submittedName>
        <fullName evidence="6">Short-chain dehydrogenase/reductase SDR</fullName>
    </submittedName>
</protein>
<dbReference type="PANTHER" id="PTHR44196">
    <property type="entry name" value="DEHYDROGENASE/REDUCTASE SDR FAMILY MEMBER 7B"/>
    <property type="match status" value="1"/>
</dbReference>
<evidence type="ECO:0000256" key="1">
    <source>
        <dbReference type="ARBA" id="ARBA00006484"/>
    </source>
</evidence>
<dbReference type="KEGG" id="cpi:Cpin_0149"/>
<name>A0A979GQH7_CHIPD</name>
<accession>A0A979GQH7</accession>
<reference evidence="7" key="1">
    <citation type="submission" date="2009-08" db="EMBL/GenBank/DDBJ databases">
        <title>The complete genome of Chitinophaga pinensis DSM 2588.</title>
        <authorList>
            <consortium name="US DOE Joint Genome Institute (JGI-PGF)"/>
            <person name="Lucas S."/>
            <person name="Copeland A."/>
            <person name="Lapidus A."/>
            <person name="Glavina del Rio T."/>
            <person name="Dalin E."/>
            <person name="Tice H."/>
            <person name="Bruce D."/>
            <person name="Goodwin L."/>
            <person name="Pitluck S."/>
            <person name="Kyrpides N."/>
            <person name="Mavromatis K."/>
            <person name="Ivanova N."/>
            <person name="Mikhailova N."/>
            <person name="Sims D."/>
            <person name="Meinche L."/>
            <person name="Brettin T."/>
            <person name="Detter J.C."/>
            <person name="Han C."/>
            <person name="Larimer F."/>
            <person name="Land M."/>
            <person name="Hauser L."/>
            <person name="Markowitz V."/>
            <person name="Cheng J.-F."/>
            <person name="Hugenholtz P."/>
            <person name="Woyke T."/>
            <person name="Wu D."/>
            <person name="Spring S."/>
            <person name="Klenk H.-P."/>
            <person name="Eisen J.A."/>
        </authorList>
    </citation>
    <scope>NUCLEOTIDE SEQUENCE [LARGE SCALE GENOMIC DNA]</scope>
    <source>
        <strain evidence="7">ATCC 43595 / DSM 2588 / LMG 13176 / NBRC 15968 / NCIMB 11800 / UQM 2034</strain>
    </source>
</reference>
<dbReference type="Pfam" id="PF00106">
    <property type="entry name" value="adh_short"/>
    <property type="match status" value="1"/>
</dbReference>
<dbReference type="SUPFAM" id="SSF51735">
    <property type="entry name" value="NAD(P)-binding Rossmann-fold domains"/>
    <property type="match status" value="1"/>
</dbReference>
<keyword evidence="2" id="KW-0560">Oxidoreductase</keyword>
<dbReference type="PRINTS" id="PR00080">
    <property type="entry name" value="SDRFAMILY"/>
</dbReference>
<sequence length="326" mass="35251">MRNQIANKVVVITGASSGAGRATAFELAEEKAFLVLASRNEQVLEELAEECRKIGCEVLVAPTDVTDNTAMHRLAVKAFEWKGRIDVWVNNAGVLAAGTFEEMPWEAHQKVINTNLLGYMSGAHAVLPYFKRQGEGILINNISIGAYVSVPYGGAYTASKFALRGFFESLKGELTGWSGIHIVDLFPAFLDTPGIQHAGNYTGKVLKPSPPVYDPRIVAHSVKSSILYPKSTRYPGGASLLFKIGHSLAPEWMSKMTGLLMKGYFKVADPAEKTDGNLFQSVDFSMSTNGNSRPRLTPHGRRMLGLGLAGAAIGLGLYMLSGKRNA</sequence>
<dbReference type="PRINTS" id="PR00081">
    <property type="entry name" value="GDHRDH"/>
</dbReference>
<dbReference type="GO" id="GO:0016491">
    <property type="term" value="F:oxidoreductase activity"/>
    <property type="evidence" value="ECO:0007669"/>
    <property type="project" value="UniProtKB-KW"/>
</dbReference>
<dbReference type="InterPro" id="IPR057326">
    <property type="entry name" value="KR_dom"/>
</dbReference>
<keyword evidence="4" id="KW-0472">Membrane</keyword>
<dbReference type="InterPro" id="IPR002347">
    <property type="entry name" value="SDR_fam"/>
</dbReference>
<keyword evidence="4" id="KW-0812">Transmembrane</keyword>
<evidence type="ECO:0000256" key="2">
    <source>
        <dbReference type="ARBA" id="ARBA00023002"/>
    </source>
</evidence>
<keyword evidence="4" id="KW-1133">Transmembrane helix</keyword>
<dbReference type="SMART" id="SM00822">
    <property type="entry name" value="PKS_KR"/>
    <property type="match status" value="1"/>
</dbReference>
<dbReference type="AlphaFoldDB" id="A0A979GQH7"/>
<dbReference type="InterPro" id="IPR036291">
    <property type="entry name" value="NAD(P)-bd_dom_sf"/>
</dbReference>
<dbReference type="Proteomes" id="UP000002215">
    <property type="component" value="Chromosome"/>
</dbReference>
<evidence type="ECO:0000256" key="3">
    <source>
        <dbReference type="RuleBase" id="RU000363"/>
    </source>
</evidence>
<reference evidence="6 7" key="2">
    <citation type="journal article" date="2010" name="Stand. Genomic Sci.">
        <title>Complete genome sequence of Chitinophaga pinensis type strain (UQM 2034).</title>
        <authorList>
            <person name="Glavina Del Rio T."/>
            <person name="Abt B."/>
            <person name="Spring S."/>
            <person name="Lapidus A."/>
            <person name="Nolan M."/>
            <person name="Tice H."/>
            <person name="Copeland A."/>
            <person name="Cheng J.F."/>
            <person name="Chen F."/>
            <person name="Bruce D."/>
            <person name="Goodwin L."/>
            <person name="Pitluck S."/>
            <person name="Ivanova N."/>
            <person name="Mavromatis K."/>
            <person name="Mikhailova N."/>
            <person name="Pati A."/>
            <person name="Chen A."/>
            <person name="Palaniappan K."/>
            <person name="Land M."/>
            <person name="Hauser L."/>
            <person name="Chang Y.J."/>
            <person name="Jeffries C.D."/>
            <person name="Chain P."/>
            <person name="Saunders E."/>
            <person name="Detter J.C."/>
            <person name="Brettin T."/>
            <person name="Rohde M."/>
            <person name="Goker M."/>
            <person name="Bristow J."/>
            <person name="Eisen J.A."/>
            <person name="Markowitz V."/>
            <person name="Hugenholtz P."/>
            <person name="Kyrpides N.C."/>
            <person name="Klenk H.P."/>
            <person name="Lucas S."/>
        </authorList>
    </citation>
    <scope>NUCLEOTIDE SEQUENCE [LARGE SCALE GENOMIC DNA]</scope>
    <source>
        <strain evidence="7">ATCC 43595 / DSM 2588 / LMG 13176 / NBRC 15968 / NCIMB 11800 / UQM 2034</strain>
    </source>
</reference>
<dbReference type="PANTHER" id="PTHR44196:SF1">
    <property type="entry name" value="DEHYDROGENASE_REDUCTASE SDR FAMILY MEMBER 7B"/>
    <property type="match status" value="1"/>
</dbReference>
<feature type="transmembrane region" description="Helical" evidence="4">
    <location>
        <begin position="303"/>
        <end position="321"/>
    </location>
</feature>
<evidence type="ECO:0000313" key="7">
    <source>
        <dbReference type="Proteomes" id="UP000002215"/>
    </source>
</evidence>
<dbReference type="NCBIfam" id="NF004792">
    <property type="entry name" value="PRK06139.1"/>
    <property type="match status" value="1"/>
</dbReference>
<gene>
    <name evidence="6" type="ordered locus">Cpin_0149</name>
</gene>
<evidence type="ECO:0000256" key="4">
    <source>
        <dbReference type="SAM" id="Phobius"/>
    </source>
</evidence>
<dbReference type="Gene3D" id="3.40.50.720">
    <property type="entry name" value="NAD(P)-binding Rossmann-like Domain"/>
    <property type="match status" value="1"/>
</dbReference>
<feature type="domain" description="Ketoreductase" evidence="5">
    <location>
        <begin position="8"/>
        <end position="145"/>
    </location>
</feature>
<dbReference type="EMBL" id="CP001699">
    <property type="protein sequence ID" value="ACU57651.1"/>
    <property type="molecule type" value="Genomic_DNA"/>
</dbReference>